<evidence type="ECO:0000313" key="4">
    <source>
        <dbReference type="Proteomes" id="UP001140453"/>
    </source>
</evidence>
<keyword evidence="4" id="KW-1185">Reference proteome</keyword>
<name>A0A9W8YKV2_9PEZI</name>
<dbReference type="InterPro" id="IPR016181">
    <property type="entry name" value="Acyl_CoA_acyltransferase"/>
</dbReference>
<reference evidence="3" key="1">
    <citation type="submission" date="2022-10" db="EMBL/GenBank/DDBJ databases">
        <title>Tapping the CABI collections for fungal endophytes: first genome assemblies for Collariella, Neodidymelliopsis, Ascochyta clinopodiicola, Didymella pomorum, Didymosphaeria variabile, Neocosmospora piperis and Neocucurbitaria cava.</title>
        <authorList>
            <person name="Hill R."/>
        </authorList>
    </citation>
    <scope>NUCLEOTIDE SEQUENCE</scope>
    <source>
        <strain evidence="3">IMI 355082</strain>
    </source>
</reference>
<evidence type="ECO:0008006" key="5">
    <source>
        <dbReference type="Google" id="ProtNLM"/>
    </source>
</evidence>
<dbReference type="InterPro" id="IPR053013">
    <property type="entry name" value="LAT"/>
</dbReference>
<evidence type="ECO:0000313" key="3">
    <source>
        <dbReference type="EMBL" id="KAJ4386416.1"/>
    </source>
</evidence>
<proteinExistence type="predicted"/>
<comment type="caution">
    <text evidence="3">The sequence shown here is derived from an EMBL/GenBank/DDBJ whole genome shotgun (WGS) entry which is preliminary data.</text>
</comment>
<dbReference type="PANTHER" id="PTHR34815:SF4">
    <property type="entry name" value="N-ACETYLTRANSFERASE DOMAIN-CONTAINING PROTEIN"/>
    <property type="match status" value="1"/>
</dbReference>
<sequence>MGDAFIYDNITTDDVVFTKADEYLRKLTWRLNGEVFAPPIELDAYVDRETHLSHQALCKDGRCTYYVLAHKHDGTHIVASCESVKKTVLIAGRHTGVNHGFVEATGYAIASVYTNPKYRRLGMAAYMLRKLQEQMDKESECSALYSDIGKLFYTNQGWSAFPAEQATIYLHADEAFQLPAGSRARYLNLDDLPVLCEQDVSQMKAKFQRLATDHTKTHVAFAPDFAQISWQLAREDFMTGALHAKQITNRGAITHSGRGWVYWDHDWKTKQLKILRFVLLDVDPTTNFVVSEDRKAWEVMELLQAAAAEAAAWGLKKVLVWNPDATTTRGIKAFHDFHERGVDVIFDERKDTAIPSFRWKGAHGIGDTVWEDNQYYAWC</sequence>
<dbReference type="Pfam" id="PF22998">
    <property type="entry name" value="GNAT_LYC1-like"/>
    <property type="match status" value="1"/>
</dbReference>
<protein>
    <recommendedName>
        <fullName evidence="5">N-acetyltransferase domain-containing protein</fullName>
    </recommendedName>
</protein>
<organism evidence="3 4">
    <name type="scientific">Gnomoniopsis smithogilvyi</name>
    <dbReference type="NCBI Taxonomy" id="1191159"/>
    <lineage>
        <taxon>Eukaryota</taxon>
        <taxon>Fungi</taxon>
        <taxon>Dikarya</taxon>
        <taxon>Ascomycota</taxon>
        <taxon>Pezizomycotina</taxon>
        <taxon>Sordariomycetes</taxon>
        <taxon>Sordariomycetidae</taxon>
        <taxon>Diaporthales</taxon>
        <taxon>Gnomoniaceae</taxon>
        <taxon>Gnomoniopsis</taxon>
    </lineage>
</organism>
<dbReference type="Gene3D" id="3.40.630.30">
    <property type="match status" value="1"/>
</dbReference>
<dbReference type="EMBL" id="JAPEVB010000006">
    <property type="protein sequence ID" value="KAJ4386416.1"/>
    <property type="molecule type" value="Genomic_DNA"/>
</dbReference>
<evidence type="ECO:0000259" key="2">
    <source>
        <dbReference type="Pfam" id="PF22998"/>
    </source>
</evidence>
<dbReference type="OrthoDB" id="2020070at2759"/>
<feature type="domain" description="LYC1 C-terminal" evidence="2">
    <location>
        <begin position="180"/>
        <end position="379"/>
    </location>
</feature>
<feature type="domain" description="N-acetyltransferase" evidence="1">
    <location>
        <begin position="49"/>
        <end position="146"/>
    </location>
</feature>
<dbReference type="InterPro" id="IPR000182">
    <property type="entry name" value="GNAT_dom"/>
</dbReference>
<dbReference type="SUPFAM" id="SSF55729">
    <property type="entry name" value="Acyl-CoA N-acyltransferases (Nat)"/>
    <property type="match status" value="1"/>
</dbReference>
<accession>A0A9W8YKV2</accession>
<evidence type="ECO:0000259" key="1">
    <source>
        <dbReference type="Pfam" id="PF00583"/>
    </source>
</evidence>
<dbReference type="PANTHER" id="PTHR34815">
    <property type="entry name" value="LYSINE ACETYLTRANSFERASE"/>
    <property type="match status" value="1"/>
</dbReference>
<dbReference type="Proteomes" id="UP001140453">
    <property type="component" value="Unassembled WGS sequence"/>
</dbReference>
<dbReference type="InterPro" id="IPR055100">
    <property type="entry name" value="GNAT_LYC1-like"/>
</dbReference>
<dbReference type="GO" id="GO:0016747">
    <property type="term" value="F:acyltransferase activity, transferring groups other than amino-acyl groups"/>
    <property type="evidence" value="ECO:0007669"/>
    <property type="project" value="InterPro"/>
</dbReference>
<gene>
    <name evidence="3" type="ORF">N0V93_009311</name>
</gene>
<dbReference type="Pfam" id="PF00583">
    <property type="entry name" value="Acetyltransf_1"/>
    <property type="match status" value="1"/>
</dbReference>
<dbReference type="AlphaFoldDB" id="A0A9W8YKV2"/>